<dbReference type="Proteomes" id="UP001159363">
    <property type="component" value="Chromosome 6"/>
</dbReference>
<gene>
    <name evidence="1" type="ORF">PR048_018917</name>
</gene>
<evidence type="ECO:0000313" key="1">
    <source>
        <dbReference type="EMBL" id="KAJ8878340.1"/>
    </source>
</evidence>
<sequence>MPPHLAALGSWTQVQEFVYRTCPNYRIRLSIRRAEELLATRLSEPGSITSVVAPVILARGNRAGRRRSSTGFLGDLSFPAPLRSGAAHAHLPLPSSALKTSMLRAARAPEALEITARVAPWGRAPPDLKRLPEALALLQDRRRNHSSIPTPEEHLTWTDHSHMCGEREGIGVGPPDVEVERCSPKERMQTYTWRMSSGSYAWLKLAMFTGEMGTWRQVRMVLCDMCVAI</sequence>
<comment type="caution">
    <text evidence="1">The sequence shown here is derived from an EMBL/GenBank/DDBJ whole genome shotgun (WGS) entry which is preliminary data.</text>
</comment>
<organism evidence="1 2">
    <name type="scientific">Dryococelus australis</name>
    <dbReference type="NCBI Taxonomy" id="614101"/>
    <lineage>
        <taxon>Eukaryota</taxon>
        <taxon>Metazoa</taxon>
        <taxon>Ecdysozoa</taxon>
        <taxon>Arthropoda</taxon>
        <taxon>Hexapoda</taxon>
        <taxon>Insecta</taxon>
        <taxon>Pterygota</taxon>
        <taxon>Neoptera</taxon>
        <taxon>Polyneoptera</taxon>
        <taxon>Phasmatodea</taxon>
        <taxon>Verophasmatodea</taxon>
        <taxon>Anareolatae</taxon>
        <taxon>Phasmatidae</taxon>
        <taxon>Eurycanthinae</taxon>
        <taxon>Dryococelus</taxon>
    </lineage>
</organism>
<accession>A0ABQ9H205</accession>
<dbReference type="EMBL" id="JARBHB010000007">
    <property type="protein sequence ID" value="KAJ8878340.1"/>
    <property type="molecule type" value="Genomic_DNA"/>
</dbReference>
<evidence type="ECO:0000313" key="2">
    <source>
        <dbReference type="Proteomes" id="UP001159363"/>
    </source>
</evidence>
<protein>
    <submittedName>
        <fullName evidence="1">Uncharacterized protein</fullName>
    </submittedName>
</protein>
<reference evidence="1 2" key="1">
    <citation type="submission" date="2023-02" db="EMBL/GenBank/DDBJ databases">
        <title>LHISI_Scaffold_Assembly.</title>
        <authorList>
            <person name="Stuart O.P."/>
            <person name="Cleave R."/>
            <person name="Magrath M.J.L."/>
            <person name="Mikheyev A.S."/>
        </authorList>
    </citation>
    <scope>NUCLEOTIDE SEQUENCE [LARGE SCALE GENOMIC DNA]</scope>
    <source>
        <strain evidence="1">Daus_M_001</strain>
        <tissue evidence="1">Leg muscle</tissue>
    </source>
</reference>
<name>A0ABQ9H205_9NEOP</name>
<keyword evidence="2" id="KW-1185">Reference proteome</keyword>
<proteinExistence type="predicted"/>